<name>A0A4V3RDA2_9LACO</name>
<dbReference type="InterPro" id="IPR005877">
    <property type="entry name" value="YSIRK_signal_dom"/>
</dbReference>
<feature type="region of interest" description="Disordered" evidence="2">
    <location>
        <begin position="1947"/>
        <end position="1997"/>
    </location>
</feature>
<dbReference type="Pfam" id="PF04650">
    <property type="entry name" value="YSIRK_signal"/>
    <property type="match status" value="1"/>
</dbReference>
<feature type="region of interest" description="Disordered" evidence="2">
    <location>
        <begin position="2352"/>
        <end position="2391"/>
    </location>
</feature>
<feature type="domain" description="G5" evidence="4">
    <location>
        <begin position="922"/>
        <end position="1015"/>
    </location>
</feature>
<evidence type="ECO:0000313" key="5">
    <source>
        <dbReference type="EMBL" id="TGY11740.1"/>
    </source>
</evidence>
<feature type="region of interest" description="Disordered" evidence="2">
    <location>
        <begin position="1702"/>
        <end position="1736"/>
    </location>
</feature>
<comment type="caution">
    <text evidence="5">The sequence shown here is derived from an EMBL/GenBank/DDBJ whole genome shotgun (WGS) entry which is preliminary data.</text>
</comment>
<dbReference type="InterPro" id="IPR041495">
    <property type="entry name" value="Mub_B2"/>
</dbReference>
<accession>A0A4V3RDA2</accession>
<feature type="region of interest" description="Disordered" evidence="2">
    <location>
        <begin position="89"/>
        <end position="178"/>
    </location>
</feature>
<feature type="compositionally biased region" description="Polar residues" evidence="2">
    <location>
        <begin position="135"/>
        <end position="144"/>
    </location>
</feature>
<feature type="compositionally biased region" description="Low complexity" evidence="2">
    <location>
        <begin position="1705"/>
        <end position="1719"/>
    </location>
</feature>
<dbReference type="Gene3D" id="2.20.230.10">
    <property type="entry name" value="Resuscitation-promoting factor rpfb"/>
    <property type="match status" value="1"/>
</dbReference>
<dbReference type="NCBIfam" id="TIGR01168">
    <property type="entry name" value="YSIRK_signal"/>
    <property type="match status" value="1"/>
</dbReference>
<evidence type="ECO:0000259" key="4">
    <source>
        <dbReference type="PROSITE" id="PS51109"/>
    </source>
</evidence>
<feature type="region of interest" description="Disordered" evidence="2">
    <location>
        <begin position="1353"/>
        <end position="1404"/>
    </location>
</feature>
<evidence type="ECO:0000313" key="6">
    <source>
        <dbReference type="Proteomes" id="UP000309117"/>
    </source>
</evidence>
<dbReference type="Pfam" id="PF17966">
    <property type="entry name" value="Muc_B2"/>
    <property type="match status" value="5"/>
</dbReference>
<dbReference type="Gene3D" id="2.60.40.4300">
    <property type="match status" value="5"/>
</dbReference>
<feature type="region of interest" description="Disordered" evidence="2">
    <location>
        <begin position="879"/>
        <end position="913"/>
    </location>
</feature>
<feature type="transmembrane region" description="Helical" evidence="3">
    <location>
        <begin position="21"/>
        <end position="42"/>
    </location>
</feature>
<sequence>MVSKNNRIERMEQTAERQSHFGIRKLTIGAASVLLGTTLWLGNNANVAKADTNTDKGDIDEANQETANPIQYGAASAKKAVVVANNDSAKTSETAKDANAINEVPKTSQEQTVQSSADATQNQKSTKDVSKDGNVVSTNKSINETLKRGTDIQVENGTKNTQTKQTEQSVQQSTANKVTESINNAAQSGKQTATNTISQDLNKAAKEGKSKSADQLTNSGVNLITKDQLASNTNSAQATVKNNQTDKIQDLKLRDLSSDLTAEELQANIVRGNAALVNNANATKFLEQSKTIDPTKQLTTAQLAKLNALGFNNVLAAVPTAASTQADQAGTKTVKSLSELQDALNDSSIKQINVDGQISATSGSSSFWGQIWGGLTASDINVNREVTINGTSKDATITLGSNAINNNSNLTLKDINIVGTIMGNGTLNIDGTVNSTVNVFNSKTLTNDQIKQQTGLGSNMHGASTDNWKAANVQASKINIEQGATLNINRDIDGDGINEPDHGIVNVGINSHLNINLKNAQYASRANEQSSNIENANAGIRILDNGTITTGDSAEVNIHAGHGRAIVIDEPFGGTSDVANNTSLEGWENGRTGDNSSRAASHRTQVVLGDSTKMNITGRGGLVLGDTATFVTGDHSIIHIDNQGNGEGLLLDANSRVEVSPHSQLLMTSDGKNASGYYGGGNYIGMGQSAQFRVEHDATFRYKVINSANNEKRPYADNFNIISQASNTHPEVYVGPNATFDGQSDYDDYYGEIFAFSLTSGANTSTIFQIDGAKYVNWEKNSQVIGHNGAGNLYYSMSPGLIDATNQKYFVFKWNNKNLNDNNYTFDDSTPDSIKQSIQNFVNSSDKYWTDIEHLATKYSQTGNTAEWPGHVVSGSDIKSGTGYNPLDPKTGTPISNYNTGDGDSGNRTGFDPLNSQRLVLVATIIPTQEDDTKQEKDPYQVQIKYVDSLAPGAVQLVQKGVDGLKRTTTTTYYNVNPADGSKTLDTTKGDNGHSTKTEILSKRQDEIIYIGKQQATVNYIYQDTNGSQTQISSKKPDAASPVVTDSEGNVIFDEQGNPTANTITYNETPDLNDAKTQAKTAHPDARDIVVVNDGWQDAVNNKTNVYDITGLTKADIQKAAEAGQTIVGPTNGPTYKVILESQTPEKQNAQITVNYVDQDSHNAVLHTDNLYGKIDDPINNASGQAYTTQPEITTLEGQGYELVSDGYKPGSTNFTQDNNGKTYTVVLKHKHVPVNPNTPDKHGINSDQVIKNVQEIVHYEGAGAQTPGDKTQTSQWTRTVTVDAVTNQIIPNGDLDTPWAIPDGQKKNYDQVDTPVVNGYYADQANVPQTAVTQDNIYKVVTYKPIGHIIPVDKDGNQIPGQDHPQFPNNPSDPTKANPGTKPTVPGYHPETGKPGDPVNPVDTNPGQDVPVVYVKNADDQTLTVKYIDDGPNDPQDLSSYNVSINAEAGDPLNYDTKGSIAELVNKGYQLVSDAYTQANLGNKMPEKGGTYEVHLKHTTQTINPDHPGNPGTLINPTDPTGPVWPNGTDAYSLRTPASETIHYVFEGGKPAGNDNIQTGHFDHELVFDKVTGKQIEDHGWTPGNITFKDITTSEIPGYTPDQVSVKGDTVTKDHPTTEHTVIYKKNATDVTGDIKYIDDSENGAILKEDSFSGLPGNKIEYTTQDKITDYENKGYLLVSNNFKDNDETFKQTGNNFEVHLKHGTTPVTPTTPGKPGEPINPNDPNGPKYPDGTDAESLTKTVTRDFTYKFTDNSSHPDVKEDPQSITFTGNAVLDKVTGQYVTIDKDGNITGPGQMEWNPENGTLKAVDAKKVDGYHIISTSNANEDGSVGTETVNRNSNDIHVVITYAKDTPGEVDVPSTQVVHYIDGDTKQSIYRDTTTSFTFTKQGQDGKWNKDSHTYAGGDVPVIDGYVAEEKTYQGKTATPDNPNVEVTVIYHKVGKIIPVDPTGNPIPNAPTPTYTNDPNDPTKVTPDEPTPTVPGYTPDKPTVTPDKPTEDTPVIYRQAEEQKAQVQYIDLDDNNRVMSESDILTGKAGDKIDYSTAADITNYEKKGYVLANDGFSGNPIFDNVKDNTQIFKVTFHHGQVPVNPNTPDKHGVDPNQIEKDVKETVHYTGAGDKTPGDHVQNSKWTRTVTVDTVTNKIVENGQYTTDWSIPKGKKTVYDQVNTPVINGYHADQASVPATAVTQEDITKVVNYTPNGKIIPVDPSGKPIPNAPTPQYPTDPNDPTKVTPNEPVPTIPGYTPKVPSVTPTDPGKDTPVPYTPDTPAKDQVAIVNYVDADENNKKITDSGNLTGKAGTKIDYSTASTIKDLENKGYVLVNDGFPAGAVYDNDDNTIQTYTVVLKHGTVPVTPDKPGKPGEPINPNDPDGPKWPNGTGEDSLKKTGTQTIHYVYSDGRKAKDDNVQS</sequence>
<protein>
    <submittedName>
        <fullName evidence="5">YSIRK-type signal peptide-containing protein</fullName>
    </submittedName>
</protein>
<dbReference type="Proteomes" id="UP000309117">
    <property type="component" value="Unassembled WGS sequence"/>
</dbReference>
<keyword evidence="3" id="KW-0812">Transmembrane</keyword>
<dbReference type="SMART" id="SM01208">
    <property type="entry name" value="G5"/>
    <property type="match status" value="1"/>
</dbReference>
<organism evidence="5 6">
    <name type="scientific">Lactobacillus intestinalis</name>
    <dbReference type="NCBI Taxonomy" id="151781"/>
    <lineage>
        <taxon>Bacteria</taxon>
        <taxon>Bacillati</taxon>
        <taxon>Bacillota</taxon>
        <taxon>Bacilli</taxon>
        <taxon>Lactobacillales</taxon>
        <taxon>Lactobacillaceae</taxon>
        <taxon>Lactobacillus</taxon>
    </lineage>
</organism>
<keyword evidence="1" id="KW-0732">Signal</keyword>
<feature type="region of interest" description="Disordered" evidence="2">
    <location>
        <begin position="2206"/>
        <end position="2259"/>
    </location>
</feature>
<feature type="non-terminal residue" evidence="5">
    <location>
        <position position="2411"/>
    </location>
</feature>
<keyword evidence="3" id="KW-1133">Transmembrane helix</keyword>
<dbReference type="InterPro" id="IPR041558">
    <property type="entry name" value="MucBP_2"/>
</dbReference>
<dbReference type="RefSeq" id="WP_135960677.1">
    <property type="nucleotide sequence ID" value="NZ_SRYV01000017.1"/>
</dbReference>
<dbReference type="Pfam" id="PF17965">
    <property type="entry name" value="MucBP_2"/>
    <property type="match status" value="5"/>
</dbReference>
<keyword evidence="3" id="KW-0472">Membrane</keyword>
<reference evidence="5 6" key="1">
    <citation type="submission" date="2019-04" db="EMBL/GenBank/DDBJ databases">
        <title>Microbes associate with the intestines of laboratory mice.</title>
        <authorList>
            <person name="Navarre W."/>
            <person name="Wong E."/>
            <person name="Huang K."/>
            <person name="Tropini C."/>
            <person name="Ng K."/>
            <person name="Yu B."/>
        </authorList>
    </citation>
    <scope>NUCLEOTIDE SEQUENCE [LARGE SCALE GENOMIC DNA]</scope>
    <source>
        <strain evidence="5 6">NM61_E11</strain>
    </source>
</reference>
<dbReference type="Gene3D" id="3.10.20.470">
    <property type="match status" value="5"/>
</dbReference>
<evidence type="ECO:0000256" key="3">
    <source>
        <dbReference type="SAM" id="Phobius"/>
    </source>
</evidence>
<gene>
    <name evidence="5" type="ORF">E5351_08725</name>
</gene>
<dbReference type="InterPro" id="IPR011098">
    <property type="entry name" value="G5_dom"/>
</dbReference>
<feature type="compositionally biased region" description="Low complexity" evidence="2">
    <location>
        <begin position="1986"/>
        <end position="1997"/>
    </location>
</feature>
<feature type="compositionally biased region" description="Polar residues" evidence="2">
    <location>
        <begin position="105"/>
        <end position="124"/>
    </location>
</feature>
<dbReference type="EMBL" id="SRYV01000017">
    <property type="protein sequence ID" value="TGY11740.1"/>
    <property type="molecule type" value="Genomic_DNA"/>
</dbReference>
<feature type="compositionally biased region" description="Low complexity" evidence="2">
    <location>
        <begin position="1960"/>
        <end position="1971"/>
    </location>
</feature>
<evidence type="ECO:0000256" key="1">
    <source>
        <dbReference type="ARBA" id="ARBA00022729"/>
    </source>
</evidence>
<feature type="compositionally biased region" description="Polar residues" evidence="2">
    <location>
        <begin position="893"/>
        <end position="913"/>
    </location>
</feature>
<proteinExistence type="predicted"/>
<feature type="compositionally biased region" description="Polar residues" evidence="2">
    <location>
        <begin position="153"/>
        <end position="178"/>
    </location>
</feature>
<dbReference type="PROSITE" id="PS51109">
    <property type="entry name" value="G5"/>
    <property type="match status" value="1"/>
</dbReference>
<evidence type="ECO:0000256" key="2">
    <source>
        <dbReference type="SAM" id="MobiDB-lite"/>
    </source>
</evidence>